<dbReference type="Gene3D" id="2.40.30.10">
    <property type="entry name" value="Translation factors"/>
    <property type="match status" value="1"/>
</dbReference>
<evidence type="ECO:0000256" key="5">
    <source>
        <dbReference type="ARBA" id="ARBA00023004"/>
    </source>
</evidence>
<dbReference type="PROSITE" id="PS00197">
    <property type="entry name" value="2FE2S_FER_1"/>
    <property type="match status" value="1"/>
</dbReference>
<feature type="domain" description="FAD-binding FR-type" evidence="8">
    <location>
        <begin position="7"/>
        <end position="105"/>
    </location>
</feature>
<dbReference type="InterPro" id="IPR001041">
    <property type="entry name" value="2Fe-2S_ferredoxin-type"/>
</dbReference>
<comment type="caution">
    <text evidence="9">The sequence shown here is derived from an EMBL/GenBank/DDBJ whole genome shotgun (WGS) entry which is preliminary data.</text>
</comment>
<dbReference type="GO" id="GO:0046872">
    <property type="term" value="F:metal ion binding"/>
    <property type="evidence" value="ECO:0007669"/>
    <property type="project" value="UniProtKB-KW"/>
</dbReference>
<dbReference type="PANTHER" id="PTHR47354:SF1">
    <property type="entry name" value="CARNITINE MONOOXYGENASE REDUCTASE SUBUNIT"/>
    <property type="match status" value="1"/>
</dbReference>
<dbReference type="InterPro" id="IPR050415">
    <property type="entry name" value="MRET"/>
</dbReference>
<keyword evidence="4" id="KW-0560">Oxidoreductase</keyword>
<dbReference type="GO" id="GO:0016491">
    <property type="term" value="F:oxidoreductase activity"/>
    <property type="evidence" value="ECO:0007669"/>
    <property type="project" value="UniProtKB-KW"/>
</dbReference>
<dbReference type="Gene3D" id="3.40.50.80">
    <property type="entry name" value="Nucleotide-binding domain of ferredoxin-NADP reductase (FNR) module"/>
    <property type="match status" value="1"/>
</dbReference>
<dbReference type="Pfam" id="PF00111">
    <property type="entry name" value="Fer2"/>
    <property type="match status" value="1"/>
</dbReference>
<evidence type="ECO:0000259" key="7">
    <source>
        <dbReference type="PROSITE" id="PS51085"/>
    </source>
</evidence>
<dbReference type="CDD" id="cd06185">
    <property type="entry name" value="PDR_like"/>
    <property type="match status" value="1"/>
</dbReference>
<dbReference type="PANTHER" id="PTHR47354">
    <property type="entry name" value="NADH OXIDOREDUCTASE HCR"/>
    <property type="match status" value="1"/>
</dbReference>
<dbReference type="SUPFAM" id="SSF63380">
    <property type="entry name" value="Riboflavin synthase domain-like"/>
    <property type="match status" value="1"/>
</dbReference>
<sequence length="315" mass="33306">MPLREGQALIAVRILSLRIEAEDVVSLTLRGVGGALPGWEPGAHVDLHLPGGVIRQYSLCGEPGADWRIAVLRLPDGRGGSVAVHGLRLGEVISVSAPRNHFPMVAADRMLFVAGGIGVTPILPMVRRAAAMGVDWRLIYLGRSADRMAFAAEVAALDPFRVSLVQTDRDGMPDVSTYPALAADGVVHACGPSGLLTALEAAFAAAGRPGDLHLERFAPVTVTQPGDGMVRLHLARSGRFIDVGPEVSLLEGLRAAGVDHPSSCEQGFCGTCECRVLKGVPDHRDTLLSDEERARGDVMLPCVSRAKGNELTLDL</sequence>
<evidence type="ECO:0000259" key="8">
    <source>
        <dbReference type="PROSITE" id="PS51384"/>
    </source>
</evidence>
<gene>
    <name evidence="9" type="ORF">G4Z14_15605</name>
</gene>
<evidence type="ECO:0000256" key="3">
    <source>
        <dbReference type="ARBA" id="ARBA00022723"/>
    </source>
</evidence>
<dbReference type="Gene3D" id="3.10.20.30">
    <property type="match status" value="1"/>
</dbReference>
<keyword evidence="1" id="KW-0285">Flavoprotein</keyword>
<dbReference type="CDD" id="cd00207">
    <property type="entry name" value="fer2"/>
    <property type="match status" value="1"/>
</dbReference>
<dbReference type="InterPro" id="IPR017938">
    <property type="entry name" value="Riboflavin_synthase-like_b-brl"/>
</dbReference>
<protein>
    <submittedName>
        <fullName evidence="9">Oxidoreductase</fullName>
    </submittedName>
</protein>
<evidence type="ECO:0000313" key="10">
    <source>
        <dbReference type="Proteomes" id="UP000477782"/>
    </source>
</evidence>
<dbReference type="InterPro" id="IPR012675">
    <property type="entry name" value="Beta-grasp_dom_sf"/>
</dbReference>
<reference evidence="9 10" key="1">
    <citation type="submission" date="2020-02" db="EMBL/GenBank/DDBJ databases">
        <authorList>
            <person name="Chen W.-M."/>
        </authorList>
    </citation>
    <scope>NUCLEOTIDE SEQUENCE [LARGE SCALE GENOMIC DNA]</scope>
    <source>
        <strain evidence="9 10">KMS-5</strain>
    </source>
</reference>
<dbReference type="InterPro" id="IPR039261">
    <property type="entry name" value="FNR_nucleotide-bd"/>
</dbReference>
<keyword evidence="6" id="KW-0411">Iron-sulfur</keyword>
<evidence type="ECO:0000256" key="6">
    <source>
        <dbReference type="ARBA" id="ARBA00023014"/>
    </source>
</evidence>
<keyword evidence="10" id="KW-1185">Reference proteome</keyword>
<organism evidence="9 10">
    <name type="scientific">Tabrizicola oligotrophica</name>
    <dbReference type="NCBI Taxonomy" id="2710650"/>
    <lineage>
        <taxon>Bacteria</taxon>
        <taxon>Pseudomonadati</taxon>
        <taxon>Pseudomonadota</taxon>
        <taxon>Alphaproteobacteria</taxon>
        <taxon>Rhodobacterales</taxon>
        <taxon>Paracoccaceae</taxon>
        <taxon>Tabrizicola</taxon>
    </lineage>
</organism>
<proteinExistence type="predicted"/>
<dbReference type="GO" id="GO:0051537">
    <property type="term" value="F:2 iron, 2 sulfur cluster binding"/>
    <property type="evidence" value="ECO:0007669"/>
    <property type="project" value="UniProtKB-KW"/>
</dbReference>
<dbReference type="SUPFAM" id="SSF54292">
    <property type="entry name" value="2Fe-2S ferredoxin-like"/>
    <property type="match status" value="1"/>
</dbReference>
<feature type="domain" description="2Fe-2S ferredoxin-type" evidence="7">
    <location>
        <begin position="228"/>
        <end position="315"/>
    </location>
</feature>
<dbReference type="InterPro" id="IPR017927">
    <property type="entry name" value="FAD-bd_FR_type"/>
</dbReference>
<dbReference type="EMBL" id="JAAIVJ010000012">
    <property type="protein sequence ID" value="NEY91724.1"/>
    <property type="molecule type" value="Genomic_DNA"/>
</dbReference>
<evidence type="ECO:0000256" key="2">
    <source>
        <dbReference type="ARBA" id="ARBA00022714"/>
    </source>
</evidence>
<dbReference type="Proteomes" id="UP000477782">
    <property type="component" value="Unassembled WGS sequence"/>
</dbReference>
<dbReference type="PROSITE" id="PS51085">
    <property type="entry name" value="2FE2S_FER_2"/>
    <property type="match status" value="1"/>
</dbReference>
<keyword evidence="5" id="KW-0408">Iron</keyword>
<dbReference type="AlphaFoldDB" id="A0A6M0QY78"/>
<evidence type="ECO:0000256" key="4">
    <source>
        <dbReference type="ARBA" id="ARBA00023002"/>
    </source>
</evidence>
<accession>A0A6M0QY78</accession>
<dbReference type="InterPro" id="IPR036010">
    <property type="entry name" value="2Fe-2S_ferredoxin-like_sf"/>
</dbReference>
<keyword evidence="3" id="KW-0479">Metal-binding</keyword>
<keyword evidence="2" id="KW-0001">2Fe-2S</keyword>
<dbReference type="SUPFAM" id="SSF52343">
    <property type="entry name" value="Ferredoxin reductase-like, C-terminal NADP-linked domain"/>
    <property type="match status" value="1"/>
</dbReference>
<dbReference type="PROSITE" id="PS51384">
    <property type="entry name" value="FAD_FR"/>
    <property type="match status" value="1"/>
</dbReference>
<name>A0A6M0QY78_9RHOB</name>
<evidence type="ECO:0000256" key="1">
    <source>
        <dbReference type="ARBA" id="ARBA00022630"/>
    </source>
</evidence>
<dbReference type="InterPro" id="IPR006058">
    <property type="entry name" value="2Fe2S_fd_BS"/>
</dbReference>
<evidence type="ECO:0000313" key="9">
    <source>
        <dbReference type="EMBL" id="NEY91724.1"/>
    </source>
</evidence>
<dbReference type="PRINTS" id="PR00409">
    <property type="entry name" value="PHDIOXRDTASE"/>
</dbReference>